<evidence type="ECO:0000313" key="3">
    <source>
        <dbReference type="Proteomes" id="UP000623681"/>
    </source>
</evidence>
<evidence type="ECO:0000256" key="1">
    <source>
        <dbReference type="SAM" id="MobiDB-lite"/>
    </source>
</evidence>
<evidence type="ECO:0000313" key="2">
    <source>
        <dbReference type="EMBL" id="MBL4932345.1"/>
    </source>
</evidence>
<feature type="region of interest" description="Disordered" evidence="1">
    <location>
        <begin position="1"/>
        <end position="68"/>
    </location>
</feature>
<dbReference type="AlphaFoldDB" id="A0A937FE46"/>
<dbReference type="RefSeq" id="WP_202767708.1">
    <property type="nucleotide sequence ID" value="NZ_JAESWA010000022.1"/>
</dbReference>
<feature type="compositionally biased region" description="Polar residues" evidence="1">
    <location>
        <begin position="15"/>
        <end position="30"/>
    </location>
</feature>
<sequence length="68" mass="7154">MKKSNSTKKDKTLASPATTDSLGTSTSANLNVGLAGPDGDDSTSLFPSFHEDKNWSSKTTSIDTDDDD</sequence>
<reference evidence="2" key="1">
    <citation type="submission" date="2021-01" db="EMBL/GenBank/DDBJ databases">
        <title>Genome public.</title>
        <authorList>
            <person name="Liu C."/>
            <person name="Sun Q."/>
        </authorList>
    </citation>
    <scope>NUCLEOTIDE SEQUENCE</scope>
    <source>
        <strain evidence="2">YIM B02565</strain>
    </source>
</reference>
<gene>
    <name evidence="2" type="ORF">JK634_11050</name>
</gene>
<protein>
    <submittedName>
        <fullName evidence="2">Uncharacterized protein</fullName>
    </submittedName>
</protein>
<comment type="caution">
    <text evidence="2">The sequence shown here is derived from an EMBL/GenBank/DDBJ whole genome shotgun (WGS) entry which is preliminary data.</text>
</comment>
<proteinExistence type="predicted"/>
<keyword evidence="3" id="KW-1185">Reference proteome</keyword>
<name>A0A937FE46_9CLOT</name>
<accession>A0A937FE46</accession>
<organism evidence="2 3">
    <name type="scientific">Clostridium paridis</name>
    <dbReference type="NCBI Taxonomy" id="2803863"/>
    <lineage>
        <taxon>Bacteria</taxon>
        <taxon>Bacillati</taxon>
        <taxon>Bacillota</taxon>
        <taxon>Clostridia</taxon>
        <taxon>Eubacteriales</taxon>
        <taxon>Clostridiaceae</taxon>
        <taxon>Clostridium</taxon>
    </lineage>
</organism>
<dbReference type="EMBL" id="JAESWA010000022">
    <property type="protein sequence ID" value="MBL4932345.1"/>
    <property type="molecule type" value="Genomic_DNA"/>
</dbReference>
<dbReference type="Proteomes" id="UP000623681">
    <property type="component" value="Unassembled WGS sequence"/>
</dbReference>